<comment type="caution">
    <text evidence="1">The sequence shown here is derived from an EMBL/GenBank/DDBJ whole genome shotgun (WGS) entry which is preliminary data.</text>
</comment>
<evidence type="ECO:0000313" key="2">
    <source>
        <dbReference type="Proteomes" id="UP001148737"/>
    </source>
</evidence>
<dbReference type="Proteomes" id="UP001148737">
    <property type="component" value="Unassembled WGS sequence"/>
</dbReference>
<name>A0ACC1R3K3_9HYPO</name>
<reference evidence="1" key="1">
    <citation type="submission" date="2022-07" db="EMBL/GenBank/DDBJ databases">
        <title>Genome Sequence of Lecanicillium saksenae.</title>
        <authorList>
            <person name="Buettner E."/>
        </authorList>
    </citation>
    <scope>NUCLEOTIDE SEQUENCE</scope>
    <source>
        <strain evidence="1">VT-O1</strain>
    </source>
</reference>
<dbReference type="EMBL" id="JANAKD010000084">
    <property type="protein sequence ID" value="KAJ3497863.1"/>
    <property type="molecule type" value="Genomic_DNA"/>
</dbReference>
<keyword evidence="2" id="KW-1185">Reference proteome</keyword>
<accession>A0ACC1R3K3</accession>
<gene>
    <name evidence="1" type="ORF">NLG97_g1573</name>
</gene>
<sequence>MATEVQRRDIQFKTFDGLTLRGWLHKGPKGAPAVIINVAFMSPKEFFVDKIADWFARHGVNALLYDARTLGASDGLPRSDLDPQKMAEDNSDAVTFLINDGWVDPDRIATWGFFYSSGPYA</sequence>
<proteinExistence type="predicted"/>
<evidence type="ECO:0000313" key="1">
    <source>
        <dbReference type="EMBL" id="KAJ3497863.1"/>
    </source>
</evidence>
<organism evidence="1 2">
    <name type="scientific">Lecanicillium saksenae</name>
    <dbReference type="NCBI Taxonomy" id="468837"/>
    <lineage>
        <taxon>Eukaryota</taxon>
        <taxon>Fungi</taxon>
        <taxon>Dikarya</taxon>
        <taxon>Ascomycota</taxon>
        <taxon>Pezizomycotina</taxon>
        <taxon>Sordariomycetes</taxon>
        <taxon>Hypocreomycetidae</taxon>
        <taxon>Hypocreales</taxon>
        <taxon>Cordycipitaceae</taxon>
        <taxon>Lecanicillium</taxon>
    </lineage>
</organism>
<protein>
    <submittedName>
        <fullName evidence="1">Uncharacterized protein</fullName>
    </submittedName>
</protein>